<dbReference type="PANTHER" id="PTHR44688">
    <property type="entry name" value="DNA-BINDING TRANSCRIPTIONAL ACTIVATOR DEVR_DOSR"/>
    <property type="match status" value="1"/>
</dbReference>
<keyword evidence="3" id="KW-0804">Transcription</keyword>
<evidence type="ECO:0000256" key="2">
    <source>
        <dbReference type="ARBA" id="ARBA00023125"/>
    </source>
</evidence>
<dbReference type="PRINTS" id="PR00038">
    <property type="entry name" value="HTHLUXR"/>
</dbReference>
<dbReference type="OrthoDB" id="9803630at2"/>
<dbReference type="InterPro" id="IPR036388">
    <property type="entry name" value="WH-like_DNA-bd_sf"/>
</dbReference>
<dbReference type="PANTHER" id="PTHR44688:SF16">
    <property type="entry name" value="DNA-BINDING TRANSCRIPTIONAL ACTIVATOR DEVR_DOSR"/>
    <property type="match status" value="1"/>
</dbReference>
<feature type="domain" description="HTH luxR-type" evidence="4">
    <location>
        <begin position="164"/>
        <end position="229"/>
    </location>
</feature>
<dbReference type="Pfam" id="PF00196">
    <property type="entry name" value="GerE"/>
    <property type="match status" value="1"/>
</dbReference>
<dbReference type="Proteomes" id="UP000249364">
    <property type="component" value="Unassembled WGS sequence"/>
</dbReference>
<dbReference type="InterPro" id="IPR005143">
    <property type="entry name" value="TF_LuxR_autoind-bd_dom"/>
</dbReference>
<gene>
    <name evidence="5" type="ORF">LY56_00243</name>
</gene>
<proteinExistence type="predicted"/>
<evidence type="ECO:0000256" key="3">
    <source>
        <dbReference type="ARBA" id="ARBA00023163"/>
    </source>
</evidence>
<organism evidence="5 6">
    <name type="scientific">Roseinatronobacter thiooxidans</name>
    <dbReference type="NCBI Taxonomy" id="121821"/>
    <lineage>
        <taxon>Bacteria</taxon>
        <taxon>Pseudomonadati</taxon>
        <taxon>Pseudomonadota</taxon>
        <taxon>Alphaproteobacteria</taxon>
        <taxon>Rhodobacterales</taxon>
        <taxon>Paracoccaceae</taxon>
        <taxon>Roseinatronobacter</taxon>
    </lineage>
</organism>
<dbReference type="InterPro" id="IPR016032">
    <property type="entry name" value="Sig_transdc_resp-reg_C-effctor"/>
</dbReference>
<dbReference type="GO" id="GO:0006355">
    <property type="term" value="P:regulation of DNA-templated transcription"/>
    <property type="evidence" value="ECO:0007669"/>
    <property type="project" value="InterPro"/>
</dbReference>
<reference evidence="5 6" key="1">
    <citation type="submission" date="2018-06" db="EMBL/GenBank/DDBJ databases">
        <title>Genomic Encyclopedia of Archaeal and Bacterial Type Strains, Phase II (KMG-II): from individual species to whole genera.</title>
        <authorList>
            <person name="Goeker M."/>
        </authorList>
    </citation>
    <scope>NUCLEOTIDE SEQUENCE [LARGE SCALE GENOMIC DNA]</scope>
    <source>
        <strain evidence="5 6">DSM 13087</strain>
    </source>
</reference>
<dbReference type="STRING" id="121821.GCA_001870675_02316"/>
<dbReference type="SUPFAM" id="SSF75516">
    <property type="entry name" value="Pheromone-binding domain of LuxR-like quorum-sensing transcription factors"/>
    <property type="match status" value="1"/>
</dbReference>
<dbReference type="Gene3D" id="3.30.450.80">
    <property type="entry name" value="Transcription factor LuxR-like, autoinducer-binding domain"/>
    <property type="match status" value="1"/>
</dbReference>
<evidence type="ECO:0000256" key="1">
    <source>
        <dbReference type="ARBA" id="ARBA00023015"/>
    </source>
</evidence>
<accession>A0A2W7RBN1</accession>
<dbReference type="PROSITE" id="PS50043">
    <property type="entry name" value="HTH_LUXR_2"/>
    <property type="match status" value="1"/>
</dbReference>
<dbReference type="SMART" id="SM00421">
    <property type="entry name" value="HTH_LUXR"/>
    <property type="match status" value="1"/>
</dbReference>
<name>A0A2W7RBN1_9RHOB</name>
<dbReference type="RefSeq" id="WP_071468992.1">
    <property type="nucleotide sequence ID" value="NZ_MEHT01000009.1"/>
</dbReference>
<dbReference type="InterPro" id="IPR000792">
    <property type="entry name" value="Tscrpt_reg_LuxR_C"/>
</dbReference>
<dbReference type="AlphaFoldDB" id="A0A2W7RBN1"/>
<protein>
    <submittedName>
        <fullName evidence="5">DNA-binding CsgD family transcriptional regulator</fullName>
    </submittedName>
</protein>
<keyword evidence="2 5" id="KW-0238">DNA-binding</keyword>
<dbReference type="EMBL" id="QKZQ01000001">
    <property type="protein sequence ID" value="PZX48095.1"/>
    <property type="molecule type" value="Genomic_DNA"/>
</dbReference>
<sequence>MKPLDLGCISEGSDVALPQILDGICADFGLDYAAYAGVNTIDNSIHGVVNYPDAWKEHYVEHGFQAIDPTLIMASRSVGVVDWTRLQETEGFHTVFRDAADFGIGTKGLTIPVRGPYGDRGMFSVVRECSEGEWSSLRREIISGLQTQATLFHDRLMRHGRTMAAMRQPALSEREKEILQWIAAGKSQPDIGVILTISTRTVEVHLRSVREKLGALTTPQAVARAIGMGLIYPI</sequence>
<keyword evidence="6" id="KW-1185">Reference proteome</keyword>
<dbReference type="Gene3D" id="1.10.10.10">
    <property type="entry name" value="Winged helix-like DNA-binding domain superfamily/Winged helix DNA-binding domain"/>
    <property type="match status" value="1"/>
</dbReference>
<dbReference type="InterPro" id="IPR036693">
    <property type="entry name" value="TF_LuxR_autoind-bd_dom_sf"/>
</dbReference>
<evidence type="ECO:0000313" key="5">
    <source>
        <dbReference type="EMBL" id="PZX48095.1"/>
    </source>
</evidence>
<evidence type="ECO:0000259" key="4">
    <source>
        <dbReference type="PROSITE" id="PS50043"/>
    </source>
</evidence>
<dbReference type="Pfam" id="PF03472">
    <property type="entry name" value="Autoind_bind"/>
    <property type="match status" value="1"/>
</dbReference>
<dbReference type="CDD" id="cd06170">
    <property type="entry name" value="LuxR_C_like"/>
    <property type="match status" value="1"/>
</dbReference>
<dbReference type="GO" id="GO:0003677">
    <property type="term" value="F:DNA binding"/>
    <property type="evidence" value="ECO:0007669"/>
    <property type="project" value="UniProtKB-KW"/>
</dbReference>
<comment type="caution">
    <text evidence="5">The sequence shown here is derived from an EMBL/GenBank/DDBJ whole genome shotgun (WGS) entry which is preliminary data.</text>
</comment>
<evidence type="ECO:0000313" key="6">
    <source>
        <dbReference type="Proteomes" id="UP000249364"/>
    </source>
</evidence>
<dbReference type="SUPFAM" id="SSF46894">
    <property type="entry name" value="C-terminal effector domain of the bipartite response regulators"/>
    <property type="match status" value="1"/>
</dbReference>
<keyword evidence="1" id="KW-0805">Transcription regulation</keyword>